<accession>A0A8J2R9W5</accession>
<name>A0A8J2R9W5_9CRUS</name>
<proteinExistence type="predicted"/>
<evidence type="ECO:0000313" key="3">
    <source>
        <dbReference type="EMBL" id="CAH0098439.1"/>
    </source>
</evidence>
<dbReference type="PANTHER" id="PTHR23080">
    <property type="entry name" value="THAP DOMAIN PROTEIN"/>
    <property type="match status" value="1"/>
</dbReference>
<dbReference type="Pfam" id="PF13613">
    <property type="entry name" value="HTH_Tnp_4"/>
    <property type="match status" value="1"/>
</dbReference>
<dbReference type="InterPro" id="IPR027805">
    <property type="entry name" value="Transposase_HTH_dom"/>
</dbReference>
<gene>
    <name evidence="3" type="ORF">DGAL_LOCUS517</name>
</gene>
<dbReference type="OrthoDB" id="6375458at2759"/>
<evidence type="ECO:0000256" key="1">
    <source>
        <dbReference type="SAM" id="MobiDB-lite"/>
    </source>
</evidence>
<organism evidence="3 4">
    <name type="scientific">Daphnia galeata</name>
    <dbReference type="NCBI Taxonomy" id="27404"/>
    <lineage>
        <taxon>Eukaryota</taxon>
        <taxon>Metazoa</taxon>
        <taxon>Ecdysozoa</taxon>
        <taxon>Arthropoda</taxon>
        <taxon>Crustacea</taxon>
        <taxon>Branchiopoda</taxon>
        <taxon>Diplostraca</taxon>
        <taxon>Cladocera</taxon>
        <taxon>Anomopoda</taxon>
        <taxon>Daphniidae</taxon>
        <taxon>Daphnia</taxon>
    </lineage>
</organism>
<feature type="compositionally biased region" description="Polar residues" evidence="1">
    <location>
        <begin position="8"/>
        <end position="21"/>
    </location>
</feature>
<sequence>MDVEYEDMNNSSNKISQAENQNLKEEIERVNKELESAKVMISELEVQHKTLSLKLNEQIEGKPKKSLLSELEKSEQMTLFYTGLNSFELFLGIFNSLLPALVDDKRFKISLQEQFLMTLMKLRFNLSTTDLGYRFFVKKNLEKRGALLAMPAFKGTRLQLEGDEYTILRGPIKIRDLFTDPHDETFIDKVVTVCCCLLNAMTSVVPPT</sequence>
<dbReference type="Proteomes" id="UP000789390">
    <property type="component" value="Unassembled WGS sequence"/>
</dbReference>
<comment type="caution">
    <text evidence="3">The sequence shown here is derived from an EMBL/GenBank/DDBJ whole genome shotgun (WGS) entry which is preliminary data.</text>
</comment>
<feature type="domain" description="Transposase Helix-turn-helix" evidence="2">
    <location>
        <begin position="108"/>
        <end position="137"/>
    </location>
</feature>
<reference evidence="3" key="1">
    <citation type="submission" date="2021-11" db="EMBL/GenBank/DDBJ databases">
        <authorList>
            <person name="Schell T."/>
        </authorList>
    </citation>
    <scope>NUCLEOTIDE SEQUENCE</scope>
    <source>
        <strain evidence="3">M5</strain>
    </source>
</reference>
<keyword evidence="4" id="KW-1185">Reference proteome</keyword>
<protein>
    <recommendedName>
        <fullName evidence="2">Transposase Helix-turn-helix domain-containing protein</fullName>
    </recommendedName>
</protein>
<dbReference type="AlphaFoldDB" id="A0A8J2R9W5"/>
<evidence type="ECO:0000313" key="4">
    <source>
        <dbReference type="Proteomes" id="UP000789390"/>
    </source>
</evidence>
<dbReference type="EMBL" id="CAKKLH010000002">
    <property type="protein sequence ID" value="CAH0098439.1"/>
    <property type="molecule type" value="Genomic_DNA"/>
</dbReference>
<evidence type="ECO:0000259" key="2">
    <source>
        <dbReference type="Pfam" id="PF13613"/>
    </source>
</evidence>
<feature type="region of interest" description="Disordered" evidence="1">
    <location>
        <begin position="1"/>
        <end position="21"/>
    </location>
</feature>
<dbReference type="PANTHER" id="PTHR23080:SF143">
    <property type="entry name" value="SI:DKEY-56D12.4"/>
    <property type="match status" value="1"/>
</dbReference>